<dbReference type="InterPro" id="IPR016163">
    <property type="entry name" value="Ald_DH_C"/>
</dbReference>
<evidence type="ECO:0000256" key="1">
    <source>
        <dbReference type="ARBA" id="ARBA00013048"/>
    </source>
</evidence>
<dbReference type="EMBL" id="JACDRT010000023">
    <property type="protein sequence ID" value="MBA0161238.1"/>
    <property type="molecule type" value="Genomic_DNA"/>
</dbReference>
<dbReference type="PANTHER" id="PTHR43866:SF4">
    <property type="entry name" value="MALONATE-SEMIALDEHYDE DEHYDROGENASE"/>
    <property type="match status" value="1"/>
</dbReference>
<dbReference type="PROSITE" id="PS00070">
    <property type="entry name" value="ALDEHYDE_DEHYDR_CYS"/>
    <property type="match status" value="1"/>
</dbReference>
<dbReference type="GO" id="GO:0006574">
    <property type="term" value="P:L-valine catabolic process"/>
    <property type="evidence" value="ECO:0007669"/>
    <property type="project" value="TreeGrafter"/>
</dbReference>
<dbReference type="Gene3D" id="3.40.309.10">
    <property type="entry name" value="Aldehyde Dehydrogenase, Chain A, domain 2"/>
    <property type="match status" value="1"/>
</dbReference>
<gene>
    <name evidence="5" type="ORF">H0253_20650</name>
</gene>
<accession>A0AAW3RW47</accession>
<keyword evidence="2" id="KW-0560">Oxidoreductase</keyword>
<dbReference type="InterPro" id="IPR010061">
    <property type="entry name" value="MeMal-semiAld_DH"/>
</dbReference>
<dbReference type="Gene3D" id="3.40.605.10">
    <property type="entry name" value="Aldehyde Dehydrogenase, Chain A, domain 1"/>
    <property type="match status" value="1"/>
</dbReference>
<name>A0AAW3RW47_9GAMM</name>
<dbReference type="InterPro" id="IPR016162">
    <property type="entry name" value="Ald_DH_N"/>
</dbReference>
<dbReference type="Pfam" id="PF00171">
    <property type="entry name" value="Aldedh"/>
    <property type="match status" value="1"/>
</dbReference>
<dbReference type="InterPro" id="IPR016161">
    <property type="entry name" value="Ald_DH/histidinol_DH"/>
</dbReference>
<dbReference type="AlphaFoldDB" id="A0AAW3RW47"/>
<dbReference type="Proteomes" id="UP000584405">
    <property type="component" value="Unassembled WGS sequence"/>
</dbReference>
<organism evidence="5 6">
    <name type="scientific">Pectobacterium versatile</name>
    <dbReference type="NCBI Taxonomy" id="2488639"/>
    <lineage>
        <taxon>Bacteria</taxon>
        <taxon>Pseudomonadati</taxon>
        <taxon>Pseudomonadota</taxon>
        <taxon>Gammaproteobacteria</taxon>
        <taxon>Enterobacterales</taxon>
        <taxon>Pectobacteriaceae</taxon>
        <taxon>Pectobacterium</taxon>
    </lineage>
</organism>
<dbReference type="FunFam" id="3.40.309.10:FF:000002">
    <property type="entry name" value="Methylmalonate-semialdehyde dehydrogenase (Acylating)"/>
    <property type="match status" value="1"/>
</dbReference>
<protein>
    <recommendedName>
        <fullName evidence="1">methylmalonate-semialdehyde dehydrogenase (CoA acylating)</fullName>
        <ecNumber evidence="1">1.2.1.27</ecNumber>
    </recommendedName>
</protein>
<evidence type="ECO:0000256" key="3">
    <source>
        <dbReference type="ARBA" id="ARBA00023027"/>
    </source>
</evidence>
<sequence length="503" mass="54223">METVSNFIQGAIASSNSQRYAAVYNPATGEQIRQVVMSDKAEVEQAIASAAAAFPAWSKHSPLRRARVLFRFKALLEERMDTLARLISQEHGKVYSDAVGEVTRGLEVVEFACGIPHLQKGEHSANVGTGVDSHSLMQPLGVCVGITPFNFPAMVPMWMFPIALATGNTFVLKPSEKDPSLSLLLAQLLKEAGLPDGVFNVVQGDKEAVDILLTDPRVQAVSFVGSTPVAEYIYQTASAHGKRCQALGGAKNHCILMPDADMDMAASAIMGAAFGAAGERCMALSVVVAVGDDTAEALHQRLSAQIKAMLVGPGLVDGQENEMGPVISAPHRAKIADYIQSGVEQGATLRIDGRTLSVQGHPQGYFIGPTLFDNVTPEMKIYQEEIFGPVLSVVRVPDYQTAVTLINNHEYGNGTAIFTRDGETARQFCEEVQAGMVGVNVPIPVPMAFHSFGGWKRSIFGPLNVHGNDGVRFYTRMKTVTSRWPASVRLEHHTSSFVMPTLE</sequence>
<dbReference type="InterPro" id="IPR015590">
    <property type="entry name" value="Aldehyde_DH_dom"/>
</dbReference>
<evidence type="ECO:0000256" key="2">
    <source>
        <dbReference type="ARBA" id="ARBA00023002"/>
    </source>
</evidence>
<dbReference type="NCBIfam" id="TIGR01722">
    <property type="entry name" value="MMSDH"/>
    <property type="match status" value="1"/>
</dbReference>
<dbReference type="InterPro" id="IPR016160">
    <property type="entry name" value="Ald_DH_CS_CYS"/>
</dbReference>
<proteinExistence type="predicted"/>
<comment type="caution">
    <text evidence="5">The sequence shown here is derived from an EMBL/GenBank/DDBJ whole genome shotgun (WGS) entry which is preliminary data.</text>
</comment>
<dbReference type="RefSeq" id="WP_109225983.1">
    <property type="nucleotide sequence ID" value="NZ_JACDRT010000023.1"/>
</dbReference>
<dbReference type="FunFam" id="3.40.605.10:FF:000003">
    <property type="entry name" value="Methylmalonate-semialdehyde dehydrogenase [acylating]"/>
    <property type="match status" value="1"/>
</dbReference>
<evidence type="ECO:0000313" key="5">
    <source>
        <dbReference type="EMBL" id="MBA0161238.1"/>
    </source>
</evidence>
<dbReference type="EC" id="1.2.1.27" evidence="1"/>
<dbReference type="SUPFAM" id="SSF53720">
    <property type="entry name" value="ALDH-like"/>
    <property type="match status" value="1"/>
</dbReference>
<dbReference type="CDD" id="cd07085">
    <property type="entry name" value="ALDH_F6_MMSDH"/>
    <property type="match status" value="1"/>
</dbReference>
<dbReference type="PANTHER" id="PTHR43866">
    <property type="entry name" value="MALONATE-SEMIALDEHYDE DEHYDROGENASE"/>
    <property type="match status" value="1"/>
</dbReference>
<dbReference type="GO" id="GO:0006210">
    <property type="term" value="P:thymine catabolic process"/>
    <property type="evidence" value="ECO:0007669"/>
    <property type="project" value="TreeGrafter"/>
</dbReference>
<evidence type="ECO:0000259" key="4">
    <source>
        <dbReference type="Pfam" id="PF00171"/>
    </source>
</evidence>
<keyword evidence="3" id="KW-0520">NAD</keyword>
<reference evidence="5 6" key="1">
    <citation type="submission" date="2020-07" db="EMBL/GenBank/DDBJ databases">
        <title>Updated taxonomy of Pectobacterium genus in the CIRM-CFBP bacterial collection: when new species reveal old endemic population.</title>
        <authorList>
            <person name="Pedron J."/>
            <person name="Barny M.A."/>
            <person name="Portier P."/>
        </authorList>
    </citation>
    <scope>NUCLEOTIDE SEQUENCE [LARGE SCALE GENOMIC DNA]</scope>
    <source>
        <strain evidence="5 6">CFBP5669</strain>
    </source>
</reference>
<evidence type="ECO:0000313" key="6">
    <source>
        <dbReference type="Proteomes" id="UP000584405"/>
    </source>
</evidence>
<dbReference type="GO" id="GO:0004491">
    <property type="term" value="F:methylmalonate-semialdehyde dehydrogenase (acylating, NAD) activity"/>
    <property type="evidence" value="ECO:0007669"/>
    <property type="project" value="UniProtKB-EC"/>
</dbReference>
<feature type="domain" description="Aldehyde dehydrogenase" evidence="4">
    <location>
        <begin position="15"/>
        <end position="480"/>
    </location>
</feature>